<dbReference type="EMBL" id="MLQR01000001">
    <property type="protein sequence ID" value="OIJ17690.1"/>
    <property type="molecule type" value="Genomic_DNA"/>
</dbReference>
<dbReference type="GO" id="GO:0016423">
    <property type="term" value="F:tRNA (guanine) methyltransferase activity"/>
    <property type="evidence" value="ECO:0007669"/>
    <property type="project" value="TreeGrafter"/>
</dbReference>
<dbReference type="AlphaFoldDB" id="A0A1S2LZM4"/>
<dbReference type="Gene3D" id="3.40.50.150">
    <property type="entry name" value="Vaccinia Virus protein VP39"/>
    <property type="match status" value="1"/>
</dbReference>
<sequence length="308" mass="35046">MCIYTYSRHEDEIDLCRLEMRSFFGCDTETTILESPLKLDPNRSPFIKERIDVIYEGESLKEIVTQVEGLKLSKTFKVLFIKHSDGYTSQKVGFEERRNIERKVGLRIQGKADLQNPDVLFGIIKVNERWIFGEYFEGEAVWFKHQQKPQNYSTALSTRVARAVVNIAAPNPVGVKVIDPCCGIGTVLIEALSMGIDIVGSDLNPLVLPGARKNIAFFGYDTEVTLRDIRFVEGKYDVAIIDMPYNLCSVLDEKEQLEMLQSARNFARKVVVLTIEEIDSLITKARFDIVDRCVAKKGTFMRQVIVCQ</sequence>
<keyword evidence="3" id="KW-1185">Reference proteome</keyword>
<comment type="caution">
    <text evidence="2">The sequence shown here is derived from an EMBL/GenBank/DDBJ whole genome shotgun (WGS) entry which is preliminary data.</text>
</comment>
<feature type="domain" description="Ribosomal RNA large subunit methyltransferase K/L-like methyltransferase" evidence="1">
    <location>
        <begin position="148"/>
        <end position="260"/>
    </location>
</feature>
<organism evidence="2 3">
    <name type="scientific">Anaerobacillus alkalilacustris</name>
    <dbReference type="NCBI Taxonomy" id="393763"/>
    <lineage>
        <taxon>Bacteria</taxon>
        <taxon>Bacillati</taxon>
        <taxon>Bacillota</taxon>
        <taxon>Bacilli</taxon>
        <taxon>Bacillales</taxon>
        <taxon>Bacillaceae</taxon>
        <taxon>Anaerobacillus</taxon>
    </lineage>
</organism>
<evidence type="ECO:0000313" key="2">
    <source>
        <dbReference type="EMBL" id="OIJ17690.1"/>
    </source>
</evidence>
<dbReference type="GO" id="GO:0030488">
    <property type="term" value="P:tRNA methylation"/>
    <property type="evidence" value="ECO:0007669"/>
    <property type="project" value="TreeGrafter"/>
</dbReference>
<dbReference type="PANTHER" id="PTHR14911">
    <property type="entry name" value="THUMP DOMAIN-CONTAINING"/>
    <property type="match status" value="1"/>
</dbReference>
<dbReference type="PANTHER" id="PTHR14911:SF13">
    <property type="entry name" value="TRNA (GUANINE(6)-N2)-METHYLTRANSFERASE THUMP3"/>
    <property type="match status" value="1"/>
</dbReference>
<dbReference type="Proteomes" id="UP000179524">
    <property type="component" value="Unassembled WGS sequence"/>
</dbReference>
<dbReference type="InterPro" id="IPR029063">
    <property type="entry name" value="SAM-dependent_MTases_sf"/>
</dbReference>
<dbReference type="SUPFAM" id="SSF53335">
    <property type="entry name" value="S-adenosyl-L-methionine-dependent methyltransferases"/>
    <property type="match status" value="1"/>
</dbReference>
<accession>A0A1S2LZM4</accession>
<protein>
    <submittedName>
        <fullName evidence="2">RNA methyltransferase</fullName>
    </submittedName>
</protein>
<proteinExistence type="predicted"/>
<reference evidence="2 3" key="1">
    <citation type="submission" date="2016-10" db="EMBL/GenBank/DDBJ databases">
        <title>Draft genome sequences of four alkaliphilic bacteria belonging to the Anaerobacillus genus.</title>
        <authorList>
            <person name="Bassil N.M."/>
            <person name="Lloyd J.R."/>
        </authorList>
    </citation>
    <scope>NUCLEOTIDE SEQUENCE [LARGE SCALE GENOMIC DNA]</scope>
    <source>
        <strain evidence="2 3">DSM 18345</strain>
    </source>
</reference>
<dbReference type="InterPro" id="IPR000241">
    <property type="entry name" value="RlmKL-like_Mtase"/>
</dbReference>
<name>A0A1S2LZM4_9BACI</name>
<gene>
    <name evidence="2" type="ORF">BKP37_04010</name>
</gene>
<evidence type="ECO:0000259" key="1">
    <source>
        <dbReference type="Pfam" id="PF01170"/>
    </source>
</evidence>
<dbReference type="RefSeq" id="WP_071308411.1">
    <property type="nucleotide sequence ID" value="NZ_MLQR01000001.1"/>
</dbReference>
<evidence type="ECO:0000313" key="3">
    <source>
        <dbReference type="Proteomes" id="UP000179524"/>
    </source>
</evidence>
<keyword evidence="2" id="KW-0489">Methyltransferase</keyword>
<dbReference type="CDD" id="cd02440">
    <property type="entry name" value="AdoMet_MTases"/>
    <property type="match status" value="1"/>
</dbReference>
<dbReference type="OrthoDB" id="9791556at2"/>
<keyword evidence="2" id="KW-0808">Transferase</keyword>
<dbReference type="Pfam" id="PF01170">
    <property type="entry name" value="UPF0020"/>
    <property type="match status" value="1"/>
</dbReference>